<dbReference type="EMBL" id="UOED01000063">
    <property type="protein sequence ID" value="VAV90935.1"/>
    <property type="molecule type" value="Genomic_DNA"/>
</dbReference>
<proteinExistence type="inferred from homology"/>
<name>A0A3B0S6K2_9ZZZZ</name>
<dbReference type="GO" id="GO:0005829">
    <property type="term" value="C:cytosol"/>
    <property type="evidence" value="ECO:0007669"/>
    <property type="project" value="TreeGrafter"/>
</dbReference>
<gene>
    <name evidence="2" type="ORF">MNBD_ALPHA02-650</name>
</gene>
<accession>A0A3B0S6K2</accession>
<dbReference type="GO" id="GO:0019239">
    <property type="term" value="F:deaminase activity"/>
    <property type="evidence" value="ECO:0007669"/>
    <property type="project" value="TreeGrafter"/>
</dbReference>
<comment type="similarity">
    <text evidence="1">Belongs to the RutC family.</text>
</comment>
<dbReference type="PANTHER" id="PTHR11803">
    <property type="entry name" value="2-IMINOBUTANOATE/2-IMINOPROPANOATE DEAMINASE RIDA"/>
    <property type="match status" value="1"/>
</dbReference>
<evidence type="ECO:0000256" key="1">
    <source>
        <dbReference type="ARBA" id="ARBA00010552"/>
    </source>
</evidence>
<dbReference type="CDD" id="cd00448">
    <property type="entry name" value="YjgF_YER057c_UK114_family"/>
    <property type="match status" value="1"/>
</dbReference>
<dbReference type="PANTHER" id="PTHR11803:SF58">
    <property type="entry name" value="PROTEIN HMF1-RELATED"/>
    <property type="match status" value="1"/>
</dbReference>
<dbReference type="SUPFAM" id="SSF55298">
    <property type="entry name" value="YjgF-like"/>
    <property type="match status" value="1"/>
</dbReference>
<sequence>MQHILPPGWPRPKGYSNGIIAEGKMFFLAGVIGWNAREEFESDVLSDQFHQALLNIRAILDSGGSGPEHITRMTWYVTDMDGYRDQLAEFGAIYKDIIGGNFPVMACIGVSALVERRAKIEIEVTAMIP</sequence>
<dbReference type="Gene3D" id="3.30.1330.40">
    <property type="entry name" value="RutC-like"/>
    <property type="match status" value="1"/>
</dbReference>
<evidence type="ECO:0000313" key="2">
    <source>
        <dbReference type="EMBL" id="VAV90935.1"/>
    </source>
</evidence>
<protein>
    <submittedName>
        <fullName evidence="2">RidA/YER057c/UK114 superfamily protein</fullName>
    </submittedName>
</protein>
<organism evidence="2">
    <name type="scientific">hydrothermal vent metagenome</name>
    <dbReference type="NCBI Taxonomy" id="652676"/>
    <lineage>
        <taxon>unclassified sequences</taxon>
        <taxon>metagenomes</taxon>
        <taxon>ecological metagenomes</taxon>
    </lineage>
</organism>
<dbReference type="InterPro" id="IPR035959">
    <property type="entry name" value="RutC-like_sf"/>
</dbReference>
<dbReference type="AlphaFoldDB" id="A0A3B0S6K2"/>
<dbReference type="InterPro" id="IPR006175">
    <property type="entry name" value="YjgF/YER057c/UK114"/>
</dbReference>
<reference evidence="2" key="1">
    <citation type="submission" date="2018-06" db="EMBL/GenBank/DDBJ databases">
        <authorList>
            <person name="Zhirakovskaya E."/>
        </authorList>
    </citation>
    <scope>NUCLEOTIDE SEQUENCE</scope>
</reference>
<dbReference type="Pfam" id="PF01042">
    <property type="entry name" value="Ribonuc_L-PSP"/>
    <property type="match status" value="1"/>
</dbReference>